<reference evidence="2" key="1">
    <citation type="journal article" date="2007" name="PLoS ONE">
        <title>The first genome sequence of an elite grapevine cultivar (Pinot noir Vitis vinifera L.): coping with a highly heterozygous genome.</title>
        <authorList>
            <person name="Velasco R."/>
            <person name="Zharkikh A."/>
            <person name="Troggio M."/>
            <person name="Cartwright D.A."/>
            <person name="Cestaro A."/>
            <person name="Pruss D."/>
            <person name="Pindo M."/>
            <person name="FitzGerald L.M."/>
            <person name="Vezzulli S."/>
            <person name="Reid J."/>
            <person name="Malacarne G."/>
            <person name="Iliev D."/>
            <person name="Coppola G."/>
            <person name="Wardell B."/>
            <person name="Micheletti D."/>
            <person name="Macalma T."/>
            <person name="Facci M."/>
            <person name="Mitchell J.T."/>
            <person name="Perazzolli M."/>
            <person name="Eldredge G."/>
            <person name="Gatto P."/>
            <person name="Oyzerski R."/>
            <person name="Moretto M."/>
            <person name="Gutin N."/>
            <person name="Stefanini M."/>
            <person name="Chen Y."/>
            <person name="Segala C."/>
            <person name="Davenport C."/>
            <person name="Dematte L."/>
            <person name="Mraz A."/>
            <person name="Battilana J."/>
            <person name="Stormo K."/>
            <person name="Costa F."/>
            <person name="Tao Q."/>
            <person name="Si-Ammour A."/>
            <person name="Harkins T."/>
            <person name="Lackey A."/>
            <person name="Perbost C."/>
            <person name="Taillon B."/>
            <person name="Stella A."/>
            <person name="Solovyev V."/>
            <person name="Fawcett J.A."/>
            <person name="Sterck L."/>
            <person name="Vandepoele K."/>
            <person name="Grando S.M."/>
            <person name="Toppo S."/>
            <person name="Moser C."/>
            <person name="Lanchbury J."/>
            <person name="Bogden R."/>
            <person name="Skolnick M."/>
            <person name="Sgaramella V."/>
            <person name="Bhatnagar S.K."/>
            <person name="Fontana P."/>
            <person name="Gutin A."/>
            <person name="Van de Peer Y."/>
            <person name="Salamini F."/>
            <person name="Viola R."/>
        </authorList>
    </citation>
    <scope>NUCLEOTIDE SEQUENCE</scope>
</reference>
<dbReference type="PROSITE" id="PS50004">
    <property type="entry name" value="C2"/>
    <property type="match status" value="1"/>
</dbReference>
<name>A5B481_VITVI</name>
<evidence type="ECO:0000313" key="2">
    <source>
        <dbReference type="EMBL" id="CAN82837.1"/>
    </source>
</evidence>
<evidence type="ECO:0000259" key="1">
    <source>
        <dbReference type="PROSITE" id="PS50004"/>
    </source>
</evidence>
<organism evidence="2">
    <name type="scientific">Vitis vinifera</name>
    <name type="common">Grape</name>
    <dbReference type="NCBI Taxonomy" id="29760"/>
    <lineage>
        <taxon>Eukaryota</taxon>
        <taxon>Viridiplantae</taxon>
        <taxon>Streptophyta</taxon>
        <taxon>Embryophyta</taxon>
        <taxon>Tracheophyta</taxon>
        <taxon>Spermatophyta</taxon>
        <taxon>Magnoliopsida</taxon>
        <taxon>eudicotyledons</taxon>
        <taxon>Gunneridae</taxon>
        <taxon>Pentapetalae</taxon>
        <taxon>rosids</taxon>
        <taxon>Vitales</taxon>
        <taxon>Vitaceae</taxon>
        <taxon>Viteae</taxon>
        <taxon>Vitis</taxon>
    </lineage>
</organism>
<dbReference type="AlphaFoldDB" id="A5B481"/>
<dbReference type="InterPro" id="IPR000008">
    <property type="entry name" value="C2_dom"/>
</dbReference>
<accession>A5B481</accession>
<protein>
    <recommendedName>
        <fullName evidence="1">C2 domain-containing protein</fullName>
    </recommendedName>
</protein>
<dbReference type="SUPFAM" id="SSF49562">
    <property type="entry name" value="C2 domain (Calcium/lipid-binding domain, CaLB)"/>
    <property type="match status" value="1"/>
</dbReference>
<feature type="domain" description="C2" evidence="1">
    <location>
        <begin position="1"/>
        <end position="126"/>
    </location>
</feature>
<dbReference type="EMBL" id="AM446053">
    <property type="protein sequence ID" value="CAN82837.1"/>
    <property type="molecule type" value="Genomic_DNA"/>
</dbReference>
<proteinExistence type="predicted"/>
<dbReference type="InterPro" id="IPR035892">
    <property type="entry name" value="C2_domain_sf"/>
</dbReference>
<dbReference type="PANTHER" id="PTHR35503">
    <property type="entry name" value="OSJNBA0006M15.15 PROTEIN"/>
    <property type="match status" value="1"/>
</dbReference>
<dbReference type="OrthoDB" id="687396at2759"/>
<gene>
    <name evidence="2" type="ORF">VITISV_030872</name>
</gene>
<dbReference type="Gene3D" id="2.60.40.150">
    <property type="entry name" value="C2 domain"/>
    <property type="match status" value="1"/>
</dbReference>
<dbReference type="PANTHER" id="PTHR35503:SF2">
    <property type="entry name" value="OS04G0455700 PROTEIN"/>
    <property type="match status" value="1"/>
</dbReference>
<sequence length="194" mass="21812">MGASQCLSSLSCEIRIMRAKNIELKTEGKLFVRYYLSAGNNQRVGLNSREISSKSDLFWDESFSLECLGSEESIQSLMQERVVFELRWRSKVPVLGRVRKSHVLGRVEIPWTSVFASKEMEIEKWVSMVSTGSRVVDQDGQPPALQVAMKVRIPKVAERSRRVMKWDECGCTDGGCTCVDADHIFALAAGLEAF</sequence>